<comment type="caution">
    <text evidence="1">The sequence shown here is derived from an EMBL/GenBank/DDBJ whole genome shotgun (WGS) entry which is preliminary data.</text>
</comment>
<protein>
    <submittedName>
        <fullName evidence="1">Uncharacterized protein</fullName>
    </submittedName>
</protein>
<gene>
    <name evidence="1" type="ORF">TNCV_4126911</name>
</gene>
<dbReference type="EMBL" id="BMAU01021352">
    <property type="protein sequence ID" value="GFY19304.1"/>
    <property type="molecule type" value="Genomic_DNA"/>
</dbReference>
<evidence type="ECO:0000313" key="1">
    <source>
        <dbReference type="EMBL" id="GFY19304.1"/>
    </source>
</evidence>
<keyword evidence="2" id="KW-1185">Reference proteome</keyword>
<sequence length="67" mass="7562">MSTPKLLNFKENLSHHTRLAKAMCGVIAHQTKEEKASANEQTRQKMAQILVEVAAQQRAARLDDARF</sequence>
<reference evidence="1" key="1">
    <citation type="submission" date="2020-08" db="EMBL/GenBank/DDBJ databases">
        <title>Multicomponent nature underlies the extraordinary mechanical properties of spider dragline silk.</title>
        <authorList>
            <person name="Kono N."/>
            <person name="Nakamura H."/>
            <person name="Mori M."/>
            <person name="Yoshida Y."/>
            <person name="Ohtoshi R."/>
            <person name="Malay A.D."/>
            <person name="Moran D.A.P."/>
            <person name="Tomita M."/>
            <person name="Numata K."/>
            <person name="Arakawa K."/>
        </authorList>
    </citation>
    <scope>NUCLEOTIDE SEQUENCE</scope>
</reference>
<name>A0A8X6SSQ0_TRICX</name>
<accession>A0A8X6SSQ0</accession>
<proteinExistence type="predicted"/>
<dbReference type="Proteomes" id="UP000887159">
    <property type="component" value="Unassembled WGS sequence"/>
</dbReference>
<dbReference type="AlphaFoldDB" id="A0A8X6SSQ0"/>
<organism evidence="1 2">
    <name type="scientific">Trichonephila clavipes</name>
    <name type="common">Golden silk orbweaver</name>
    <name type="synonym">Nephila clavipes</name>
    <dbReference type="NCBI Taxonomy" id="2585209"/>
    <lineage>
        <taxon>Eukaryota</taxon>
        <taxon>Metazoa</taxon>
        <taxon>Ecdysozoa</taxon>
        <taxon>Arthropoda</taxon>
        <taxon>Chelicerata</taxon>
        <taxon>Arachnida</taxon>
        <taxon>Araneae</taxon>
        <taxon>Araneomorphae</taxon>
        <taxon>Entelegynae</taxon>
        <taxon>Araneoidea</taxon>
        <taxon>Nephilidae</taxon>
        <taxon>Trichonephila</taxon>
    </lineage>
</organism>
<evidence type="ECO:0000313" key="2">
    <source>
        <dbReference type="Proteomes" id="UP000887159"/>
    </source>
</evidence>